<gene>
    <name evidence="1" type="ORF">WA026_006125</name>
</gene>
<reference evidence="1 2" key="1">
    <citation type="submission" date="2023-03" db="EMBL/GenBank/DDBJ databases">
        <title>Genome insight into feeding habits of ladybird beetles.</title>
        <authorList>
            <person name="Li H.-S."/>
            <person name="Huang Y.-H."/>
            <person name="Pang H."/>
        </authorList>
    </citation>
    <scope>NUCLEOTIDE SEQUENCE [LARGE SCALE GENOMIC DNA]</scope>
    <source>
        <strain evidence="1">SYSU_2023b</strain>
        <tissue evidence="1">Whole body</tissue>
    </source>
</reference>
<dbReference type="AlphaFoldDB" id="A0AAW1TMY4"/>
<keyword evidence="2" id="KW-1185">Reference proteome</keyword>
<dbReference type="InterPro" id="IPR036397">
    <property type="entry name" value="RNaseH_sf"/>
</dbReference>
<dbReference type="InterPro" id="IPR001888">
    <property type="entry name" value="Transposase_1"/>
</dbReference>
<organism evidence="1 2">
    <name type="scientific">Henosepilachna vigintioctopunctata</name>
    <dbReference type="NCBI Taxonomy" id="420089"/>
    <lineage>
        <taxon>Eukaryota</taxon>
        <taxon>Metazoa</taxon>
        <taxon>Ecdysozoa</taxon>
        <taxon>Arthropoda</taxon>
        <taxon>Hexapoda</taxon>
        <taxon>Insecta</taxon>
        <taxon>Pterygota</taxon>
        <taxon>Neoptera</taxon>
        <taxon>Endopterygota</taxon>
        <taxon>Coleoptera</taxon>
        <taxon>Polyphaga</taxon>
        <taxon>Cucujiformia</taxon>
        <taxon>Coccinelloidea</taxon>
        <taxon>Coccinellidae</taxon>
        <taxon>Epilachninae</taxon>
        <taxon>Epilachnini</taxon>
        <taxon>Henosepilachna</taxon>
    </lineage>
</organism>
<dbReference type="InterPro" id="IPR052709">
    <property type="entry name" value="Transposase-MT_Hybrid"/>
</dbReference>
<dbReference type="GO" id="GO:0003676">
    <property type="term" value="F:nucleic acid binding"/>
    <property type="evidence" value="ECO:0007669"/>
    <property type="project" value="InterPro"/>
</dbReference>
<dbReference type="PANTHER" id="PTHR46060">
    <property type="entry name" value="MARINER MOS1 TRANSPOSASE-LIKE PROTEIN"/>
    <property type="match status" value="1"/>
</dbReference>
<evidence type="ECO:0000313" key="1">
    <source>
        <dbReference type="EMBL" id="KAK9870030.1"/>
    </source>
</evidence>
<evidence type="ECO:0000313" key="2">
    <source>
        <dbReference type="Proteomes" id="UP001431783"/>
    </source>
</evidence>
<dbReference type="Pfam" id="PF01359">
    <property type="entry name" value="Transposase_1"/>
    <property type="match status" value="1"/>
</dbReference>
<sequence length="182" mass="21244">MVLKSFYSLLGKLQRMLAYQSAPSATLSIVLDMKLVAAKFVPKLLNFEQRQYRVSIAQELLNDVNDYPDLLTKIITGDETWIYCYDIETKAQSSQRKLSEEPRQEKSSQIRSNVKVLLTVFFNYKDVVHHEFLANFRSIKKEYYKEVMQRFLEAMRLNDRNCGKIIGGFCNTIMHQHINACS</sequence>
<dbReference type="PANTHER" id="PTHR46060:SF1">
    <property type="entry name" value="MARINER MOS1 TRANSPOSASE-LIKE PROTEIN"/>
    <property type="match status" value="1"/>
</dbReference>
<comment type="caution">
    <text evidence="1">The sequence shown here is derived from an EMBL/GenBank/DDBJ whole genome shotgun (WGS) entry which is preliminary data.</text>
</comment>
<dbReference type="Gene3D" id="3.30.420.10">
    <property type="entry name" value="Ribonuclease H-like superfamily/Ribonuclease H"/>
    <property type="match status" value="1"/>
</dbReference>
<dbReference type="Proteomes" id="UP001431783">
    <property type="component" value="Unassembled WGS sequence"/>
</dbReference>
<proteinExistence type="predicted"/>
<name>A0AAW1TMY4_9CUCU</name>
<accession>A0AAW1TMY4</accession>
<protein>
    <submittedName>
        <fullName evidence="1">Uncharacterized protein</fullName>
    </submittedName>
</protein>
<dbReference type="EMBL" id="JARQZJ010000002">
    <property type="protein sequence ID" value="KAK9870030.1"/>
    <property type="molecule type" value="Genomic_DNA"/>
</dbReference>